<feature type="region of interest" description="Disordered" evidence="1">
    <location>
        <begin position="8"/>
        <end position="28"/>
    </location>
</feature>
<evidence type="ECO:0008006" key="4">
    <source>
        <dbReference type="Google" id="ProtNLM"/>
    </source>
</evidence>
<evidence type="ECO:0000256" key="1">
    <source>
        <dbReference type="SAM" id="MobiDB-lite"/>
    </source>
</evidence>
<dbReference type="OMA" id="YITLWAR"/>
<dbReference type="Gramene" id="ESQ55922">
    <property type="protein sequence ID" value="ESQ55922"/>
    <property type="gene ID" value="EUTSA_v10026796mg"/>
</dbReference>
<feature type="non-terminal residue" evidence="2">
    <location>
        <position position="1"/>
    </location>
</feature>
<dbReference type="InterPro" id="IPR006525">
    <property type="entry name" value="Cystatin-related_pln"/>
</dbReference>
<sequence length="202" mass="23841">LFVLWEEKKANRKDMSRANSSAADAEITDSTMLSPPLKKAKTDQKAEKEVLPPLRTFRKVDWEDPEYWRQRDMFLEECEKNDFYDLDLDKYDYCFAPAKFEWGLKFDPELSKDELMKLLIKAAIDAENEDNGTNLEFVKYVCANVRGAQGFCFYITLWARDLSSSDPEPKLYWTLVRKFRGEFHVVEFKLRPTQYDVLLTDD</sequence>
<reference evidence="2 3" key="1">
    <citation type="journal article" date="2013" name="Front. Plant Sci.">
        <title>The Reference Genome of the Halophytic Plant Eutrema salsugineum.</title>
        <authorList>
            <person name="Yang R."/>
            <person name="Jarvis D.E."/>
            <person name="Chen H."/>
            <person name="Beilstein M.A."/>
            <person name="Grimwood J."/>
            <person name="Jenkins J."/>
            <person name="Shu S."/>
            <person name="Prochnik S."/>
            <person name="Xin M."/>
            <person name="Ma C."/>
            <person name="Schmutz J."/>
            <person name="Wing R.A."/>
            <person name="Mitchell-Olds T."/>
            <person name="Schumaker K.S."/>
            <person name="Wang X."/>
        </authorList>
    </citation>
    <scope>NUCLEOTIDE SEQUENCE [LARGE SCALE GENOMIC DNA]</scope>
</reference>
<feature type="compositionally biased region" description="Polar residues" evidence="1">
    <location>
        <begin position="17"/>
        <end position="28"/>
    </location>
</feature>
<keyword evidence="3" id="KW-1185">Reference proteome</keyword>
<gene>
    <name evidence="2" type="ORF">EUTSA_v10026796mg</name>
</gene>
<dbReference type="NCBIfam" id="TIGR01638">
    <property type="entry name" value="Atha_cystat_rel"/>
    <property type="match status" value="1"/>
</dbReference>
<name>V4MKC6_EUTSA</name>
<accession>V4MKC6</accession>
<protein>
    <recommendedName>
        <fullName evidence="4">Cystatin domain-containing protein</fullName>
    </recommendedName>
</protein>
<dbReference type="Gene3D" id="3.10.450.10">
    <property type="match status" value="1"/>
</dbReference>
<dbReference type="KEGG" id="eus:EUTSA_v10026796mg"/>
<dbReference type="AlphaFoldDB" id="V4MKC6"/>
<proteinExistence type="predicted"/>
<evidence type="ECO:0000313" key="3">
    <source>
        <dbReference type="Proteomes" id="UP000030689"/>
    </source>
</evidence>
<dbReference type="EMBL" id="KI517384">
    <property type="protein sequence ID" value="ESQ55922.1"/>
    <property type="molecule type" value="Genomic_DNA"/>
</dbReference>
<dbReference type="PANTHER" id="PTHR31228:SF25">
    <property type="entry name" value="CYSTATIN-LIKE PROTEIN-RELATED"/>
    <property type="match status" value="1"/>
</dbReference>
<evidence type="ECO:0000313" key="2">
    <source>
        <dbReference type="EMBL" id="ESQ55922.1"/>
    </source>
</evidence>
<dbReference type="Proteomes" id="UP000030689">
    <property type="component" value="Unassembled WGS sequence"/>
</dbReference>
<dbReference type="OrthoDB" id="1103227at2759"/>
<organism evidence="2 3">
    <name type="scientific">Eutrema salsugineum</name>
    <name type="common">Saltwater cress</name>
    <name type="synonym">Sisymbrium salsugineum</name>
    <dbReference type="NCBI Taxonomy" id="72664"/>
    <lineage>
        <taxon>Eukaryota</taxon>
        <taxon>Viridiplantae</taxon>
        <taxon>Streptophyta</taxon>
        <taxon>Embryophyta</taxon>
        <taxon>Tracheophyta</taxon>
        <taxon>Spermatophyta</taxon>
        <taxon>Magnoliopsida</taxon>
        <taxon>eudicotyledons</taxon>
        <taxon>Gunneridae</taxon>
        <taxon>Pentapetalae</taxon>
        <taxon>rosids</taxon>
        <taxon>malvids</taxon>
        <taxon>Brassicales</taxon>
        <taxon>Brassicaceae</taxon>
        <taxon>Eutremeae</taxon>
        <taxon>Eutrema</taxon>
    </lineage>
</organism>
<dbReference type="PANTHER" id="PTHR31228">
    <property type="entry name" value="CYSTATIN/MONELLIN SUPERFAMILY PROTEIN"/>
    <property type="match status" value="1"/>
</dbReference>